<comment type="similarity">
    <text evidence="1 7 8">Belongs to the universal ribosomal protein uS11 family.</text>
</comment>
<dbReference type="EMBL" id="PFAP01000007">
    <property type="protein sequence ID" value="PIR94371.1"/>
    <property type="molecule type" value="Genomic_DNA"/>
</dbReference>
<evidence type="ECO:0000256" key="2">
    <source>
        <dbReference type="ARBA" id="ARBA00022730"/>
    </source>
</evidence>
<dbReference type="Pfam" id="PF00411">
    <property type="entry name" value="Ribosomal_S11"/>
    <property type="match status" value="1"/>
</dbReference>
<dbReference type="GO" id="GO:0005840">
    <property type="term" value="C:ribosome"/>
    <property type="evidence" value="ECO:0007669"/>
    <property type="project" value="UniProtKB-KW"/>
</dbReference>
<keyword evidence="5 7" id="KW-0687">Ribonucleoprotein</keyword>
<evidence type="ECO:0000256" key="1">
    <source>
        <dbReference type="ARBA" id="ARBA00006194"/>
    </source>
</evidence>
<gene>
    <name evidence="7" type="primary">rpsK</name>
    <name evidence="9" type="ORF">COT97_01540</name>
</gene>
<dbReference type="InterPro" id="IPR019981">
    <property type="entry name" value="Ribosomal_uS11_bac-type"/>
</dbReference>
<evidence type="ECO:0000313" key="9">
    <source>
        <dbReference type="EMBL" id="PIR94371.1"/>
    </source>
</evidence>
<proteinExistence type="inferred from homology"/>
<protein>
    <recommendedName>
        <fullName evidence="6 7">Small ribosomal subunit protein uS11</fullName>
    </recommendedName>
</protein>
<reference evidence="10" key="1">
    <citation type="submission" date="2017-09" db="EMBL/GenBank/DDBJ databases">
        <title>Depth-based differentiation of microbial function through sediment-hosted aquifers and enrichment of novel symbionts in the deep terrestrial subsurface.</title>
        <authorList>
            <person name="Probst A.J."/>
            <person name="Ladd B."/>
            <person name="Jarett J.K."/>
            <person name="Geller-Mcgrath D.E."/>
            <person name="Sieber C.M.K."/>
            <person name="Emerson J.B."/>
            <person name="Anantharaman K."/>
            <person name="Thomas B.C."/>
            <person name="Malmstrom R."/>
            <person name="Stieglmeier M."/>
            <person name="Klingl A."/>
            <person name="Woyke T."/>
            <person name="Ryan C.M."/>
            <person name="Banfield J.F."/>
        </authorList>
    </citation>
    <scope>NUCLEOTIDE SEQUENCE [LARGE SCALE GENOMIC DNA]</scope>
</reference>
<dbReference type="NCBIfam" id="NF003698">
    <property type="entry name" value="PRK05309.1"/>
    <property type="match status" value="1"/>
</dbReference>
<keyword evidence="3 7" id="KW-0694">RNA-binding</keyword>
<dbReference type="InterPro" id="IPR001971">
    <property type="entry name" value="Ribosomal_uS11"/>
</dbReference>
<dbReference type="PANTHER" id="PTHR11759">
    <property type="entry name" value="40S RIBOSOMAL PROTEIN S14/30S RIBOSOMAL PROTEIN S11"/>
    <property type="match status" value="1"/>
</dbReference>
<dbReference type="Gene3D" id="3.30.420.80">
    <property type="entry name" value="Ribosomal protein S11"/>
    <property type="match status" value="1"/>
</dbReference>
<comment type="subunit">
    <text evidence="7">Part of the 30S ribosomal subunit. Interacts with proteins S7 and S18. Binds to IF-3.</text>
</comment>
<dbReference type="AlphaFoldDB" id="A0A2H0V5N2"/>
<comment type="function">
    <text evidence="7">Located on the platform of the 30S subunit, it bridges several disparate RNA helices of the 16S rRNA. Forms part of the Shine-Dalgarno cleft in the 70S ribosome.</text>
</comment>
<evidence type="ECO:0000256" key="8">
    <source>
        <dbReference type="RuleBase" id="RU003629"/>
    </source>
</evidence>
<comment type="caution">
    <text evidence="9">The sequence shown here is derived from an EMBL/GenBank/DDBJ whole genome shotgun (WGS) entry which is preliminary data.</text>
</comment>
<evidence type="ECO:0000256" key="3">
    <source>
        <dbReference type="ARBA" id="ARBA00022884"/>
    </source>
</evidence>
<dbReference type="SUPFAM" id="SSF53137">
    <property type="entry name" value="Translational machinery components"/>
    <property type="match status" value="1"/>
</dbReference>
<dbReference type="PROSITE" id="PS00054">
    <property type="entry name" value="RIBOSOMAL_S11"/>
    <property type="match status" value="1"/>
</dbReference>
<dbReference type="InterPro" id="IPR036967">
    <property type="entry name" value="Ribosomal_uS11_sf"/>
</dbReference>
<organism evidence="9 10">
    <name type="scientific">Candidatus Falkowbacteria bacterium CG10_big_fil_rev_8_21_14_0_10_39_11</name>
    <dbReference type="NCBI Taxonomy" id="1974565"/>
    <lineage>
        <taxon>Bacteria</taxon>
        <taxon>Candidatus Falkowiibacteriota</taxon>
    </lineage>
</organism>
<evidence type="ECO:0000256" key="4">
    <source>
        <dbReference type="ARBA" id="ARBA00022980"/>
    </source>
</evidence>
<name>A0A2H0V5N2_9BACT</name>
<dbReference type="GO" id="GO:0019843">
    <property type="term" value="F:rRNA binding"/>
    <property type="evidence" value="ECO:0007669"/>
    <property type="project" value="UniProtKB-UniRule"/>
</dbReference>
<evidence type="ECO:0000256" key="5">
    <source>
        <dbReference type="ARBA" id="ARBA00023274"/>
    </source>
</evidence>
<dbReference type="InterPro" id="IPR018102">
    <property type="entry name" value="Ribosomal_uS11_CS"/>
</dbReference>
<dbReference type="Proteomes" id="UP000229901">
    <property type="component" value="Unassembled WGS sequence"/>
</dbReference>
<dbReference type="NCBIfam" id="TIGR03632">
    <property type="entry name" value="uS11_bact"/>
    <property type="match status" value="1"/>
</dbReference>
<evidence type="ECO:0000256" key="7">
    <source>
        <dbReference type="HAMAP-Rule" id="MF_01310"/>
    </source>
</evidence>
<keyword evidence="2 7" id="KW-0699">rRNA-binding</keyword>
<evidence type="ECO:0000313" key="10">
    <source>
        <dbReference type="Proteomes" id="UP000229901"/>
    </source>
</evidence>
<accession>A0A2H0V5N2</accession>
<dbReference type="GO" id="GO:1990904">
    <property type="term" value="C:ribonucleoprotein complex"/>
    <property type="evidence" value="ECO:0007669"/>
    <property type="project" value="UniProtKB-KW"/>
</dbReference>
<keyword evidence="4 7" id="KW-0689">Ribosomal protein</keyword>
<dbReference type="HAMAP" id="MF_01310">
    <property type="entry name" value="Ribosomal_uS11"/>
    <property type="match status" value="1"/>
</dbReference>
<evidence type="ECO:0000256" key="6">
    <source>
        <dbReference type="ARBA" id="ARBA00035160"/>
    </source>
</evidence>
<dbReference type="GO" id="GO:0003735">
    <property type="term" value="F:structural constituent of ribosome"/>
    <property type="evidence" value="ECO:0007669"/>
    <property type="project" value="InterPro"/>
</dbReference>
<sequence length="170" mass="18303">MAEEKKTTEDKLVSTESIDATAVESIDTTVKGKATKKPVAAKKIKTAKGKKKVLRQVSLGRAYIKATYNNTLISFTDQNGNVLATSSAGENGFSGPRKATPYAASVIVKKASEKVVQYGLKEVNVFVKGVGMGRESAIRSINANGINILSIKDVTPIPHNGCRRRKPRRV</sequence>
<dbReference type="GO" id="GO:0006412">
    <property type="term" value="P:translation"/>
    <property type="evidence" value="ECO:0007669"/>
    <property type="project" value="UniProtKB-UniRule"/>
</dbReference>